<keyword evidence="1" id="KW-0812">Transmembrane</keyword>
<dbReference type="Proteomes" id="UP001165653">
    <property type="component" value="Unassembled WGS sequence"/>
</dbReference>
<keyword evidence="3" id="KW-1185">Reference proteome</keyword>
<sequence>MGKREDKEQPKTVNELLDRFEEVAADGDEVSLDDLMDAIGRRSFGPLLMLAGLVLSAPGISDIPSVPTMAGIFILIISVQILFGRGQFWLPGWLLKRSLKSERVKKISSGKWVRRVAKWIDGFVVERLQVIAGPQANYVVAIVCTILALIAPITEFVPLSGIGVGAAMLSFGISLIARDGLMALIGFGISAVTTSLAVMGIQ</sequence>
<evidence type="ECO:0000313" key="2">
    <source>
        <dbReference type="EMBL" id="MCW1912129.1"/>
    </source>
</evidence>
<dbReference type="InterPro" id="IPR010331">
    <property type="entry name" value="ExoD"/>
</dbReference>
<feature type="transmembrane region" description="Helical" evidence="1">
    <location>
        <begin position="136"/>
        <end position="153"/>
    </location>
</feature>
<dbReference type="PIRSF" id="PIRSF033239">
    <property type="entry name" value="ExoD"/>
    <property type="match status" value="1"/>
</dbReference>
<name>A0ABT3FXP6_9BACT</name>
<evidence type="ECO:0000313" key="3">
    <source>
        <dbReference type="Proteomes" id="UP001165653"/>
    </source>
</evidence>
<feature type="transmembrane region" description="Helical" evidence="1">
    <location>
        <begin position="44"/>
        <end position="60"/>
    </location>
</feature>
<keyword evidence="1" id="KW-1133">Transmembrane helix</keyword>
<protein>
    <submittedName>
        <fullName evidence="2">Exopolysaccharide biosynthesis protein</fullName>
    </submittedName>
</protein>
<evidence type="ECO:0000256" key="1">
    <source>
        <dbReference type="SAM" id="Phobius"/>
    </source>
</evidence>
<gene>
    <name evidence="2" type="ORF">OJ996_01005</name>
</gene>
<comment type="caution">
    <text evidence="2">The sequence shown here is derived from an EMBL/GenBank/DDBJ whole genome shotgun (WGS) entry which is preliminary data.</text>
</comment>
<dbReference type="Pfam" id="PF06055">
    <property type="entry name" value="ExoD"/>
    <property type="match status" value="1"/>
</dbReference>
<dbReference type="EMBL" id="JAPDDR010000001">
    <property type="protein sequence ID" value="MCW1912129.1"/>
    <property type="molecule type" value="Genomic_DNA"/>
</dbReference>
<accession>A0ABT3FXP6</accession>
<organism evidence="2 3">
    <name type="scientific">Luteolibacter rhizosphaerae</name>
    <dbReference type="NCBI Taxonomy" id="2989719"/>
    <lineage>
        <taxon>Bacteria</taxon>
        <taxon>Pseudomonadati</taxon>
        <taxon>Verrucomicrobiota</taxon>
        <taxon>Verrucomicrobiia</taxon>
        <taxon>Verrucomicrobiales</taxon>
        <taxon>Verrucomicrobiaceae</taxon>
        <taxon>Luteolibacter</taxon>
    </lineage>
</organism>
<dbReference type="PANTHER" id="PTHR41795:SF1">
    <property type="entry name" value="EXOPOLYSACCHARIDE SYNTHESIS PROTEIN"/>
    <property type="match status" value="1"/>
</dbReference>
<reference evidence="2" key="1">
    <citation type="submission" date="2022-10" db="EMBL/GenBank/DDBJ databases">
        <title>Luteolibacter sp. GHJ8, whole genome shotgun sequencing project.</title>
        <authorList>
            <person name="Zhao G."/>
            <person name="Shen L."/>
        </authorList>
    </citation>
    <scope>NUCLEOTIDE SEQUENCE</scope>
    <source>
        <strain evidence="2">GHJ8</strain>
    </source>
</reference>
<proteinExistence type="predicted"/>
<feature type="transmembrane region" description="Helical" evidence="1">
    <location>
        <begin position="72"/>
        <end position="95"/>
    </location>
</feature>
<dbReference type="PANTHER" id="PTHR41795">
    <property type="entry name" value="EXOPOLYSACCHARIDE SYNTHESIS PROTEIN"/>
    <property type="match status" value="1"/>
</dbReference>
<keyword evidence="1" id="KW-0472">Membrane</keyword>
<feature type="transmembrane region" description="Helical" evidence="1">
    <location>
        <begin position="184"/>
        <end position="201"/>
    </location>
</feature>
<dbReference type="RefSeq" id="WP_264510241.1">
    <property type="nucleotide sequence ID" value="NZ_JAPDDR010000001.1"/>
</dbReference>